<sequence>MDGPMMEMFFHFRIKEAILFKEWMPENVTAYILSCLAVFLLGALFEIIRSSRIILYKKEAKKKPCCMAGVYRADYTNYGATQVPSEELECDCPVPSENVSHTPITSSSETPVNSTSYPINTLILSSKFHYAQTVLSFFQIAGAYSLMMISMTYNVPIFASMCLGHGFGYFLLSPLISVELQEKVGDCCS</sequence>
<dbReference type="WBParaSite" id="RSKR_0000035600.1">
    <property type="protein sequence ID" value="RSKR_0000035600.1"/>
    <property type="gene ID" value="RSKR_0000035600"/>
</dbReference>
<evidence type="ECO:0000313" key="2">
    <source>
        <dbReference type="WBParaSite" id="RSKR_0000035600.1"/>
    </source>
</evidence>
<dbReference type="Proteomes" id="UP000095286">
    <property type="component" value="Unplaced"/>
</dbReference>
<evidence type="ECO:0000313" key="1">
    <source>
        <dbReference type="Proteomes" id="UP000095286"/>
    </source>
</evidence>
<proteinExistence type="predicted"/>
<reference evidence="2" key="1">
    <citation type="submission" date="2016-11" db="UniProtKB">
        <authorList>
            <consortium name="WormBaseParasite"/>
        </authorList>
    </citation>
    <scope>IDENTIFICATION</scope>
    <source>
        <strain evidence="2">KR3021</strain>
    </source>
</reference>
<accession>A0AC35TGL3</accession>
<organism evidence="1 2">
    <name type="scientific">Rhabditophanes sp. KR3021</name>
    <dbReference type="NCBI Taxonomy" id="114890"/>
    <lineage>
        <taxon>Eukaryota</taxon>
        <taxon>Metazoa</taxon>
        <taxon>Ecdysozoa</taxon>
        <taxon>Nematoda</taxon>
        <taxon>Chromadorea</taxon>
        <taxon>Rhabditida</taxon>
        <taxon>Tylenchina</taxon>
        <taxon>Panagrolaimomorpha</taxon>
        <taxon>Strongyloidoidea</taxon>
        <taxon>Alloionematidae</taxon>
        <taxon>Rhabditophanes</taxon>
    </lineage>
</organism>
<protein>
    <submittedName>
        <fullName evidence="2">Copper transport protein</fullName>
    </submittedName>
</protein>
<name>A0AC35TGL3_9BILA</name>